<proteinExistence type="predicted"/>
<protein>
    <submittedName>
        <fullName evidence="2">Uncharacterized protein</fullName>
    </submittedName>
</protein>
<name>A0AA86NJB8_9EUKA</name>
<comment type="caution">
    <text evidence="2">The sequence shown here is derived from an EMBL/GenBank/DDBJ whole genome shotgun (WGS) entry which is preliminary data.</text>
</comment>
<evidence type="ECO:0000313" key="2">
    <source>
        <dbReference type="EMBL" id="CAI9919996.1"/>
    </source>
</evidence>
<evidence type="ECO:0000313" key="4">
    <source>
        <dbReference type="Proteomes" id="UP001642409"/>
    </source>
</evidence>
<dbReference type="Proteomes" id="UP001642409">
    <property type="component" value="Unassembled WGS sequence"/>
</dbReference>
<keyword evidence="4" id="KW-1185">Reference proteome</keyword>
<evidence type="ECO:0000256" key="1">
    <source>
        <dbReference type="SAM" id="SignalP"/>
    </source>
</evidence>
<keyword evidence="1" id="KW-0732">Signal</keyword>
<dbReference type="AlphaFoldDB" id="A0AA86NJB8"/>
<dbReference type="EMBL" id="CAXDID020000058">
    <property type="protein sequence ID" value="CAL6008640.1"/>
    <property type="molecule type" value="Genomic_DNA"/>
</dbReference>
<organism evidence="2">
    <name type="scientific">Hexamita inflata</name>
    <dbReference type="NCBI Taxonomy" id="28002"/>
    <lineage>
        <taxon>Eukaryota</taxon>
        <taxon>Metamonada</taxon>
        <taxon>Diplomonadida</taxon>
        <taxon>Hexamitidae</taxon>
        <taxon>Hexamitinae</taxon>
        <taxon>Hexamita</taxon>
    </lineage>
</organism>
<feature type="chain" id="PRO_5041717090" evidence="1">
    <location>
        <begin position="17"/>
        <end position="559"/>
    </location>
</feature>
<sequence length="559" mass="60026">MIVLAISACLQVFSISEFNYCYNYVFYKPFQEKTHLVLSEPFTFEEEMPRDLCTRTENVIFREVNQSQFSIKIDAEIDLGGKPFSLFFFIFTNVTIIDTEINVKLINSSNQEVAFLVATIPEYSIEIIGSSFQFETKSQISNFYGIANNLTENLVINRSTFTFICSTTISKFYGISSQVNNLIVQNSSFSITTSAATSCGFVSLVLGASTFKYLTVSGSLSGANTYGFIYENRGACTIQNITYSLVTSGSTLNCGFVQLTSGSGAVSTLNLTFVGFSNSQLISEPDSYSGTCPCITGSVLQSGLCYCASGSLPNSNFNNCSCQTTNAFIKDKICVCGVNATNTSTSCVCPTGSVLDGNGVCKCSTTNAFPVNGVCVCGVNSTNTSNICTCPTGSELLNGICQCKTVNSFPDSLNKTCICATDATNITAKNTCECPQYSIIQSGACVCQPINSSMVNKTCTCSQTLMKGSSMQGGVCKCPYKAELQGNTCKCLPQGSELSGTRCACTWDQSGGWLSYGNFWCKNAEGGRCCTQCVKAGSQYWCLTDYWGSCNNEGDTVAP</sequence>
<reference evidence="3 4" key="2">
    <citation type="submission" date="2024-07" db="EMBL/GenBank/DDBJ databases">
        <authorList>
            <person name="Akdeniz Z."/>
        </authorList>
    </citation>
    <scope>NUCLEOTIDE SEQUENCE [LARGE SCALE GENOMIC DNA]</scope>
</reference>
<gene>
    <name evidence="3" type="ORF">HINF_LOCUS21212</name>
    <name evidence="2" type="ORF">HINF_LOCUS7641</name>
</gene>
<evidence type="ECO:0000313" key="3">
    <source>
        <dbReference type="EMBL" id="CAL6008640.1"/>
    </source>
</evidence>
<dbReference type="EMBL" id="CATOUU010000195">
    <property type="protein sequence ID" value="CAI9919996.1"/>
    <property type="molecule type" value="Genomic_DNA"/>
</dbReference>
<feature type="signal peptide" evidence="1">
    <location>
        <begin position="1"/>
        <end position="16"/>
    </location>
</feature>
<accession>A0AA86NJB8</accession>
<reference evidence="2" key="1">
    <citation type="submission" date="2023-06" db="EMBL/GenBank/DDBJ databases">
        <authorList>
            <person name="Kurt Z."/>
        </authorList>
    </citation>
    <scope>NUCLEOTIDE SEQUENCE</scope>
</reference>